<dbReference type="InterPro" id="IPR000504">
    <property type="entry name" value="RRM_dom"/>
</dbReference>
<keyword evidence="7" id="KW-0694">RNA-binding</keyword>
<protein>
    <submittedName>
        <fullName evidence="10">RNA recognition motif (A.k.a. RRM, RBD, or RNP domain)/RNA recognition motif. (A.k.a. RRM, RBD, or RNP domain), putative</fullName>
    </submittedName>
</protein>
<keyword evidence="5" id="KW-0539">Nucleus</keyword>
<evidence type="ECO:0000313" key="10">
    <source>
        <dbReference type="EMBL" id="SVP95115.1"/>
    </source>
</evidence>
<feature type="region of interest" description="Disordered" evidence="8">
    <location>
        <begin position="990"/>
        <end position="1014"/>
    </location>
</feature>
<evidence type="ECO:0000256" key="3">
    <source>
        <dbReference type="ARBA" id="ARBA00022737"/>
    </source>
</evidence>
<dbReference type="InterPro" id="IPR012677">
    <property type="entry name" value="Nucleotide-bd_a/b_plait_sf"/>
</dbReference>
<dbReference type="SUPFAM" id="SSF54928">
    <property type="entry name" value="RNA-binding domain, RBD"/>
    <property type="match status" value="2"/>
</dbReference>
<feature type="compositionally biased region" description="Polar residues" evidence="8">
    <location>
        <begin position="748"/>
        <end position="777"/>
    </location>
</feature>
<dbReference type="InterPro" id="IPR011990">
    <property type="entry name" value="TPR-like_helical_dom_sf"/>
</dbReference>
<dbReference type="AlphaFoldDB" id="A0A3B0MZN6"/>
<gene>
    <name evidence="10" type="ORF">TAT_000381600</name>
    <name evidence="11" type="ORF">TAV_000381500</name>
</gene>
<evidence type="ECO:0000256" key="8">
    <source>
        <dbReference type="SAM" id="MobiDB-lite"/>
    </source>
</evidence>
<dbReference type="GO" id="GO:0000243">
    <property type="term" value="C:commitment complex"/>
    <property type="evidence" value="ECO:0007669"/>
    <property type="project" value="TreeGrafter"/>
</dbReference>
<evidence type="ECO:0000313" key="11">
    <source>
        <dbReference type="EMBL" id="SVP95650.1"/>
    </source>
</evidence>
<dbReference type="GO" id="GO:0000395">
    <property type="term" value="P:mRNA 5'-splice site recognition"/>
    <property type="evidence" value="ECO:0007669"/>
    <property type="project" value="TreeGrafter"/>
</dbReference>
<sequence length="1139" mass="131388">MHNPHDREENNNSFPQGESLDTIRAKIDQDPWNQDLYTQAIKFAFTQNDFDSVDYFRRQFTKYCIADDTFWLSYLEEKKVSTPKSEIIKLYEYAVKNEPSVYIWLSYLRFISENSNTLSDFNHLRALFESSLEVLGLHALDGPQLWSEYRHFEQKLMSKLPRDEHGSQIDRIRSLFYRQLELPLAGLPDLLDEYLVWENELPSEYIKPTTDGEAAHKRGFDAWEQRKCFELKIQSDFHEMMSRDNMNSLWNEYIDFELKCGDMPRIMITYHRALDDLGFERDDLWINYANYALQTSYQKSLYISERACRHMPRSLNIWINYFLLVSSKSENVQDILELLDKSKTAVQDVNHRISLHITAADCVRRIDLKDVKNCRYILFKCWSDLDPAFRSRAVYRLLSYWSKYELKLLSFNVPSEYEQAVGKLLERFKNDSFCWLYLIDTVKGLKPENPNMPNIVATIYKSFCSLVNFRSDFEPNSLHTLVIWLYELAVSVVNVGDVAEEYIDYVQTSGVVEDIKRAHKVVAIQSTPNLRPESLSLSHILKRDRRRRKVETFSETSSDSGSFSSIIRRQYSFPPGIRSPTISMKDAEYLPKSPKLGFREFELKSPKLYAKDFEHRSNNLTLKDVEILTRATWYGSESADPSIAPAVPPTAPMPPPSSPVLSRITSRLSNSGSCSPELTPELRSSKEPIHPPPLFLTSESTFNKPDSGPTHPGVDVPSKFPDPISNLEYKVNFSTADSESLGDRVSSDADSQTDRQNSPITTYSKDPPSLQTSNTMFCSTSDLPPPSDFNLSGGHYLLSKKNCIINWLKGDSENSTAFISGFSPDQLPQLTKFFSSQPGFVELRPTKNNRTCYVEFSTNSEALSAIDSCKNKFTTLSAQLSKPTKPLFEDKVVFVRMLNTKYNLTKLKLVLTDFFNINGFKVKEVRTSHPTHGENVDDLDKLGFYVEFGFENASKRVIYKFINEYGWPINVNHDQLEFLILPSTPMINKSGSNFPEPRDDSANSTNTEGSESGGEREFYLCNLNYTTDESRLKEYLEEKFGPVKSLKICRYSAGKSKGYAFIEFVNDYALSELLKSSLILDDRKLFLSKTKSSQHSVLSDNFKQPKDKFCKNKYKKRYKEYKHKLFETYSKLKKKIKLN</sequence>
<accession>A0A3B0MZN6</accession>
<dbReference type="Gene3D" id="1.25.40.10">
    <property type="entry name" value="Tetratricopeptide repeat domain"/>
    <property type="match status" value="2"/>
</dbReference>
<dbReference type="InterPro" id="IPR035979">
    <property type="entry name" value="RBD_domain_sf"/>
</dbReference>
<dbReference type="GO" id="GO:0030627">
    <property type="term" value="F:pre-mRNA 5'-splice site binding"/>
    <property type="evidence" value="ECO:0007669"/>
    <property type="project" value="TreeGrafter"/>
</dbReference>
<keyword evidence="4" id="KW-0508">mRNA splicing</keyword>
<evidence type="ECO:0000256" key="5">
    <source>
        <dbReference type="ARBA" id="ARBA00023242"/>
    </source>
</evidence>
<feature type="region of interest" description="Disordered" evidence="8">
    <location>
        <begin position="638"/>
        <end position="721"/>
    </location>
</feature>
<keyword evidence="3" id="KW-0677">Repeat</keyword>
<evidence type="ECO:0000256" key="1">
    <source>
        <dbReference type="ARBA" id="ARBA00004123"/>
    </source>
</evidence>
<feature type="compositionally biased region" description="Pro residues" evidence="8">
    <location>
        <begin position="646"/>
        <end position="658"/>
    </location>
</feature>
<evidence type="ECO:0000259" key="9">
    <source>
        <dbReference type="PROSITE" id="PS50102"/>
    </source>
</evidence>
<evidence type="ECO:0000256" key="7">
    <source>
        <dbReference type="PROSITE-ProRule" id="PRU00176"/>
    </source>
</evidence>
<dbReference type="SMART" id="SM00360">
    <property type="entry name" value="RRM"/>
    <property type="match status" value="1"/>
</dbReference>
<dbReference type="PANTHER" id="PTHR17204:SF5">
    <property type="entry name" value="PRE-MRNA-PROCESSING FACTOR 39"/>
    <property type="match status" value="1"/>
</dbReference>
<dbReference type="PANTHER" id="PTHR17204">
    <property type="entry name" value="PRE-MRNA PROCESSING PROTEIN PRP39-RELATED"/>
    <property type="match status" value="1"/>
</dbReference>
<dbReference type="Pfam" id="PF00076">
    <property type="entry name" value="RRM_1"/>
    <property type="match status" value="1"/>
</dbReference>
<feature type="compositionally biased region" description="Polar residues" evidence="8">
    <location>
        <begin position="663"/>
        <end position="676"/>
    </location>
</feature>
<dbReference type="EMBL" id="UIVS01000004">
    <property type="protein sequence ID" value="SVP95650.1"/>
    <property type="molecule type" value="Genomic_DNA"/>
</dbReference>
<dbReference type="EMBL" id="UIVT01000004">
    <property type="protein sequence ID" value="SVP95115.1"/>
    <property type="molecule type" value="Genomic_DNA"/>
</dbReference>
<dbReference type="InterPro" id="IPR008847">
    <property type="entry name" value="Suf"/>
</dbReference>
<feature type="region of interest" description="Disordered" evidence="8">
    <location>
        <begin position="735"/>
        <end position="777"/>
    </location>
</feature>
<dbReference type="Gene3D" id="3.30.70.330">
    <property type="match status" value="1"/>
</dbReference>
<evidence type="ECO:0000256" key="4">
    <source>
        <dbReference type="ARBA" id="ARBA00023187"/>
    </source>
</evidence>
<proteinExistence type="inferred from homology"/>
<evidence type="ECO:0000256" key="6">
    <source>
        <dbReference type="ARBA" id="ARBA00038019"/>
    </source>
</evidence>
<dbReference type="Pfam" id="PF05843">
    <property type="entry name" value="Suf"/>
    <property type="match status" value="1"/>
</dbReference>
<dbReference type="SUPFAM" id="SSF48452">
    <property type="entry name" value="TPR-like"/>
    <property type="match status" value="1"/>
</dbReference>
<comment type="similarity">
    <text evidence="6">Belongs to the PRP39 family.</text>
</comment>
<reference evidence="10" key="1">
    <citation type="submission" date="2018-07" db="EMBL/GenBank/DDBJ databases">
        <authorList>
            <person name="Quirk P.G."/>
            <person name="Krulwich T.A."/>
        </authorList>
    </citation>
    <scope>NUCLEOTIDE SEQUENCE</scope>
    <source>
        <strain evidence="10">Anand</strain>
    </source>
</reference>
<dbReference type="PROSITE" id="PS50102">
    <property type="entry name" value="RRM"/>
    <property type="match status" value="1"/>
</dbReference>
<comment type="subcellular location">
    <subcellularLocation>
        <location evidence="1">Nucleus</location>
    </subcellularLocation>
</comment>
<name>A0A3B0MZN6_THEAN</name>
<feature type="domain" description="RRM" evidence="9">
    <location>
        <begin position="1016"/>
        <end position="1092"/>
    </location>
</feature>
<dbReference type="VEuPathDB" id="PiroplasmaDB:TA10585"/>
<dbReference type="GO" id="GO:0005685">
    <property type="term" value="C:U1 snRNP"/>
    <property type="evidence" value="ECO:0007669"/>
    <property type="project" value="TreeGrafter"/>
</dbReference>
<dbReference type="InterPro" id="IPR003107">
    <property type="entry name" value="HAT"/>
</dbReference>
<dbReference type="GO" id="GO:0071004">
    <property type="term" value="C:U2-type prespliceosome"/>
    <property type="evidence" value="ECO:0007669"/>
    <property type="project" value="TreeGrafter"/>
</dbReference>
<organism evidence="10">
    <name type="scientific">Theileria annulata</name>
    <dbReference type="NCBI Taxonomy" id="5874"/>
    <lineage>
        <taxon>Eukaryota</taxon>
        <taxon>Sar</taxon>
        <taxon>Alveolata</taxon>
        <taxon>Apicomplexa</taxon>
        <taxon>Aconoidasida</taxon>
        <taxon>Piroplasmida</taxon>
        <taxon>Theileriidae</taxon>
        <taxon>Theileria</taxon>
    </lineage>
</organism>
<keyword evidence="2" id="KW-0507">mRNA processing</keyword>
<evidence type="ECO:0000256" key="2">
    <source>
        <dbReference type="ARBA" id="ARBA00022664"/>
    </source>
</evidence>
<dbReference type="SMART" id="SM00386">
    <property type="entry name" value="HAT"/>
    <property type="match status" value="6"/>
</dbReference>